<dbReference type="PANTHER" id="PTHR30349:SF64">
    <property type="entry name" value="PROPHAGE INTEGRASE INTD-RELATED"/>
    <property type="match status" value="1"/>
</dbReference>
<dbReference type="Gene3D" id="1.10.150.130">
    <property type="match status" value="1"/>
</dbReference>
<dbReference type="InterPro" id="IPR010998">
    <property type="entry name" value="Integrase_recombinase_N"/>
</dbReference>
<evidence type="ECO:0000256" key="5">
    <source>
        <dbReference type="ARBA" id="ARBA00023172"/>
    </source>
</evidence>
<dbReference type="PANTHER" id="PTHR30349">
    <property type="entry name" value="PHAGE INTEGRASE-RELATED"/>
    <property type="match status" value="1"/>
</dbReference>
<dbReference type="Pfam" id="PF00589">
    <property type="entry name" value="Phage_integrase"/>
    <property type="match status" value="1"/>
</dbReference>
<comment type="similarity">
    <text evidence="2">Belongs to the 'phage' integrase family.</text>
</comment>
<evidence type="ECO:0000259" key="6">
    <source>
        <dbReference type="PROSITE" id="PS51898"/>
    </source>
</evidence>
<sequence length="282" mass="32721">MSELRNKMKMYMELKGYSTITTKYYLTHVSNFSKFYNKSPLLLGEKEICGYLHYCITEKHLTIGSVNSINAALKLFYTKVLNKSWDINTIPRMKERRRLPVALSPQEVKAIFDATDNIKHKAILMTTYSAGLRVSEVCKLKIKDIDSKNMQIFIRQGKGKKDRYSLLSKANLKILREYWKKYKPKEFLFSGRYRTDAITPRSVQRIFEKARKKAGITKNATVHTLRHSFATHLLDAGTDICYIQRLLGHTRITTTTIYLHLRRMDLLSVKSPLDILLGEGND</sequence>
<evidence type="ECO:0000256" key="2">
    <source>
        <dbReference type="ARBA" id="ARBA00008857"/>
    </source>
</evidence>
<feature type="domain" description="Tyr recombinase" evidence="6">
    <location>
        <begin position="98"/>
        <end position="271"/>
    </location>
</feature>
<dbReference type="PROSITE" id="PS51898">
    <property type="entry name" value="TYR_RECOMBINASE"/>
    <property type="match status" value="1"/>
</dbReference>
<accession>A0A162R095</accession>
<comment type="caution">
    <text evidence="7">The sequence shown here is derived from an EMBL/GenBank/DDBJ whole genome shotgun (WGS) entry which is preliminary data.</text>
</comment>
<evidence type="ECO:0000256" key="3">
    <source>
        <dbReference type="ARBA" id="ARBA00022908"/>
    </source>
</evidence>
<dbReference type="AlphaFoldDB" id="A0A162R095"/>
<dbReference type="Gene3D" id="1.10.443.10">
    <property type="entry name" value="Intergrase catalytic core"/>
    <property type="match status" value="1"/>
</dbReference>
<evidence type="ECO:0000256" key="1">
    <source>
        <dbReference type="ARBA" id="ARBA00003283"/>
    </source>
</evidence>
<keyword evidence="4" id="KW-0238">DNA-binding</keyword>
<dbReference type="InterPro" id="IPR002104">
    <property type="entry name" value="Integrase_catalytic"/>
</dbReference>
<keyword evidence="5" id="KW-0233">DNA recombination</keyword>
<dbReference type="InterPro" id="IPR013762">
    <property type="entry name" value="Integrase-like_cat_sf"/>
</dbReference>
<dbReference type="STRING" id="1121326.CLMAG_54450"/>
<dbReference type="GO" id="GO:0006310">
    <property type="term" value="P:DNA recombination"/>
    <property type="evidence" value="ECO:0007669"/>
    <property type="project" value="UniProtKB-KW"/>
</dbReference>
<dbReference type="OrthoDB" id="9801717at2"/>
<dbReference type="InterPro" id="IPR011010">
    <property type="entry name" value="DNA_brk_join_enz"/>
</dbReference>
<keyword evidence="3" id="KW-0229">DNA integration</keyword>
<dbReference type="RefSeq" id="WP_066629755.1">
    <property type="nucleotide sequence ID" value="NZ_FQXL01000058.1"/>
</dbReference>
<gene>
    <name evidence="7" type="primary">xerC_13</name>
    <name evidence="7" type="ORF">CLMAG_54450</name>
</gene>
<dbReference type="SUPFAM" id="SSF56349">
    <property type="entry name" value="DNA breaking-rejoining enzymes"/>
    <property type="match status" value="1"/>
</dbReference>
<protein>
    <submittedName>
        <fullName evidence="7">Tyrosine recombinase XerC</fullName>
    </submittedName>
</protein>
<comment type="function">
    <text evidence="1">Site-specific tyrosine recombinase, which acts by catalyzing the cutting and rejoining of the recombining DNA molecules.</text>
</comment>
<dbReference type="EMBL" id="LWAE01000010">
    <property type="protein sequence ID" value="KZL89227.1"/>
    <property type="molecule type" value="Genomic_DNA"/>
</dbReference>
<dbReference type="InterPro" id="IPR004107">
    <property type="entry name" value="Integrase_SAM-like_N"/>
</dbReference>
<evidence type="ECO:0000313" key="8">
    <source>
        <dbReference type="Proteomes" id="UP000076603"/>
    </source>
</evidence>
<dbReference type="InterPro" id="IPR050090">
    <property type="entry name" value="Tyrosine_recombinase_XerCD"/>
</dbReference>
<dbReference type="GO" id="GO:0015074">
    <property type="term" value="P:DNA integration"/>
    <property type="evidence" value="ECO:0007669"/>
    <property type="project" value="UniProtKB-KW"/>
</dbReference>
<dbReference type="Proteomes" id="UP000076603">
    <property type="component" value="Unassembled WGS sequence"/>
</dbReference>
<name>A0A162R095_9CLOT</name>
<keyword evidence="8" id="KW-1185">Reference proteome</keyword>
<proteinExistence type="inferred from homology"/>
<dbReference type="GO" id="GO:0003677">
    <property type="term" value="F:DNA binding"/>
    <property type="evidence" value="ECO:0007669"/>
    <property type="project" value="UniProtKB-KW"/>
</dbReference>
<organism evidence="7 8">
    <name type="scientific">Clostridium magnum DSM 2767</name>
    <dbReference type="NCBI Taxonomy" id="1121326"/>
    <lineage>
        <taxon>Bacteria</taxon>
        <taxon>Bacillati</taxon>
        <taxon>Bacillota</taxon>
        <taxon>Clostridia</taxon>
        <taxon>Eubacteriales</taxon>
        <taxon>Clostridiaceae</taxon>
        <taxon>Clostridium</taxon>
    </lineage>
</organism>
<dbReference type="PATRIC" id="fig|1121326.3.peg.5514"/>
<evidence type="ECO:0000256" key="4">
    <source>
        <dbReference type="ARBA" id="ARBA00023125"/>
    </source>
</evidence>
<evidence type="ECO:0000313" key="7">
    <source>
        <dbReference type="EMBL" id="KZL89227.1"/>
    </source>
</evidence>
<reference evidence="7 8" key="1">
    <citation type="submission" date="2016-04" db="EMBL/GenBank/DDBJ databases">
        <title>Genome sequence of Clostridium magnum DSM 2767.</title>
        <authorList>
            <person name="Poehlein A."/>
            <person name="Uhlig R."/>
            <person name="Fischer R."/>
            <person name="Bahl H."/>
            <person name="Daniel R."/>
        </authorList>
    </citation>
    <scope>NUCLEOTIDE SEQUENCE [LARGE SCALE GENOMIC DNA]</scope>
    <source>
        <strain evidence="7 8">DSM 2767</strain>
    </source>
</reference>
<dbReference type="Pfam" id="PF13495">
    <property type="entry name" value="Phage_int_SAM_4"/>
    <property type="match status" value="1"/>
</dbReference>